<sequence>MSAILTARLLLRAPTADDAASLFEIYGDPQTNLYNPNGPYPSLEFARQRLDSWMDDWQRDGFGQWALALRDAPSTVIGFGGLAFTDYGGEMRLNLGYRFAPSAWGKGLASEMGHAARDLAFRNLKAAAIYARVRPANLPSIRVLDRLGFNYLELLSDIPGRPPSLVYTLKQEACNAKPA</sequence>
<dbReference type="AlphaFoldDB" id="A0A1S1X0E7"/>
<dbReference type="PANTHER" id="PTHR43792">
    <property type="entry name" value="GNAT FAMILY, PUTATIVE (AFU_ORTHOLOGUE AFUA_3G00765)-RELATED-RELATED"/>
    <property type="match status" value="1"/>
</dbReference>
<proteinExistence type="predicted"/>
<dbReference type="Pfam" id="PF13302">
    <property type="entry name" value="Acetyltransf_3"/>
    <property type="match status" value="1"/>
</dbReference>
<dbReference type="InterPro" id="IPR000182">
    <property type="entry name" value="GNAT_dom"/>
</dbReference>
<dbReference type="RefSeq" id="WP_071113635.1">
    <property type="nucleotide sequence ID" value="NZ_MKCS01000001.1"/>
</dbReference>
<keyword evidence="5" id="KW-1185">Reference proteome</keyword>
<dbReference type="STRING" id="1903179.BI347_05340"/>
<gene>
    <name evidence="3" type="ORF">BI344_09080</name>
    <name evidence="2" type="ORF">BI347_05340</name>
</gene>
<dbReference type="InterPro" id="IPR016181">
    <property type="entry name" value="Acyl_CoA_acyltransferase"/>
</dbReference>
<evidence type="ECO:0000313" key="2">
    <source>
        <dbReference type="EMBL" id="OHX13001.1"/>
    </source>
</evidence>
<feature type="domain" description="N-acetyltransferase" evidence="1">
    <location>
        <begin position="9"/>
        <end position="172"/>
    </location>
</feature>
<dbReference type="Proteomes" id="UP000180088">
    <property type="component" value="Unassembled WGS sequence"/>
</dbReference>
<evidence type="ECO:0000313" key="3">
    <source>
        <dbReference type="EMBL" id="OHX19271.1"/>
    </source>
</evidence>
<dbReference type="OrthoDB" id="9801656at2"/>
<evidence type="ECO:0000313" key="5">
    <source>
        <dbReference type="Proteomes" id="UP000180280"/>
    </source>
</evidence>
<dbReference type="EMBL" id="MKCT01000039">
    <property type="protein sequence ID" value="OHX19271.1"/>
    <property type="molecule type" value="Genomic_DNA"/>
</dbReference>
<comment type="caution">
    <text evidence="2">The sequence shown here is derived from an EMBL/GenBank/DDBJ whole genome shotgun (WGS) entry which is preliminary data.</text>
</comment>
<dbReference type="InterPro" id="IPR051531">
    <property type="entry name" value="N-acetyltransferase"/>
</dbReference>
<name>A0A1S1X0E7_9NEIS</name>
<dbReference type="Proteomes" id="UP000180280">
    <property type="component" value="Unassembled WGS sequence"/>
</dbReference>
<dbReference type="SUPFAM" id="SSF55729">
    <property type="entry name" value="Acyl-CoA N-acyltransferases (Nat)"/>
    <property type="match status" value="1"/>
</dbReference>
<dbReference type="Gene3D" id="3.40.630.30">
    <property type="match status" value="1"/>
</dbReference>
<dbReference type="PROSITE" id="PS51186">
    <property type="entry name" value="GNAT"/>
    <property type="match status" value="1"/>
</dbReference>
<evidence type="ECO:0000313" key="4">
    <source>
        <dbReference type="Proteomes" id="UP000180088"/>
    </source>
</evidence>
<evidence type="ECO:0000259" key="1">
    <source>
        <dbReference type="PROSITE" id="PS51186"/>
    </source>
</evidence>
<organism evidence="2 4">
    <name type="scientific">Chromobacterium sphagni</name>
    <dbReference type="NCBI Taxonomy" id="1903179"/>
    <lineage>
        <taxon>Bacteria</taxon>
        <taxon>Pseudomonadati</taxon>
        <taxon>Pseudomonadota</taxon>
        <taxon>Betaproteobacteria</taxon>
        <taxon>Neisseriales</taxon>
        <taxon>Chromobacteriaceae</taxon>
        <taxon>Chromobacterium</taxon>
    </lineage>
</organism>
<dbReference type="PANTHER" id="PTHR43792:SF1">
    <property type="entry name" value="N-ACETYLTRANSFERASE DOMAIN-CONTAINING PROTEIN"/>
    <property type="match status" value="1"/>
</dbReference>
<dbReference type="GO" id="GO:0016747">
    <property type="term" value="F:acyltransferase activity, transferring groups other than amino-acyl groups"/>
    <property type="evidence" value="ECO:0007669"/>
    <property type="project" value="InterPro"/>
</dbReference>
<accession>A0A1S1X0E7</accession>
<protein>
    <submittedName>
        <fullName evidence="2">GNAT family N-acetyltransferase</fullName>
    </submittedName>
</protein>
<reference evidence="4 5" key="1">
    <citation type="submission" date="2016-09" db="EMBL/GenBank/DDBJ databases">
        <title>Chromobacterium muskegensis sp. nov., an insecticidal bacterium isolated from Sphagnum bogs.</title>
        <authorList>
            <person name="Sparks M.E."/>
            <person name="Blackburn M.B."/>
            <person name="Gundersen-Rindal D.E."/>
            <person name="Mitchell A."/>
            <person name="Farrar R."/>
            <person name="Kuhar D."/>
        </authorList>
    </citation>
    <scope>NUCLEOTIDE SEQUENCE [LARGE SCALE GENOMIC DNA]</scope>
    <source>
        <strain evidence="3 5">14B-1</strain>
        <strain evidence="2 4">37-2</strain>
    </source>
</reference>
<dbReference type="EMBL" id="MKCS01000001">
    <property type="protein sequence ID" value="OHX13001.1"/>
    <property type="molecule type" value="Genomic_DNA"/>
</dbReference>